<name>A0A2G5C3Y8_AQUCA</name>
<evidence type="ECO:0000313" key="4">
    <source>
        <dbReference type="EMBL" id="PIA26014.1"/>
    </source>
</evidence>
<keyword evidence="2 3" id="KW-0732">Signal</keyword>
<dbReference type="OrthoDB" id="5421723at2759"/>
<dbReference type="Pfam" id="PF04885">
    <property type="entry name" value="Stig1"/>
    <property type="match status" value="1"/>
</dbReference>
<accession>A0A2G5C3Y8</accession>
<evidence type="ECO:0000256" key="3">
    <source>
        <dbReference type="SAM" id="SignalP"/>
    </source>
</evidence>
<proteinExistence type="inferred from homology"/>
<dbReference type="AlphaFoldDB" id="A0A2G5C3Y8"/>
<evidence type="ECO:0000313" key="5">
    <source>
        <dbReference type="Proteomes" id="UP000230069"/>
    </source>
</evidence>
<dbReference type="InParanoid" id="A0A2G5C3Y8"/>
<dbReference type="InterPro" id="IPR006969">
    <property type="entry name" value="Stig-like"/>
</dbReference>
<dbReference type="PANTHER" id="PTHR33227">
    <property type="entry name" value="STIGMA-SPECIFIC STIG1-LIKE PROTEIN 3"/>
    <property type="match status" value="1"/>
</dbReference>
<comment type="similarity">
    <text evidence="1">Belongs to the STIG1 family.</text>
</comment>
<dbReference type="PANTHER" id="PTHR33227:SF21">
    <property type="entry name" value="F12F1.21 PROTEIN"/>
    <property type="match status" value="1"/>
</dbReference>
<protein>
    <recommendedName>
        <fullName evidence="6">Stigma-specific STIG1-like protein 1</fullName>
    </recommendedName>
</protein>
<evidence type="ECO:0008006" key="6">
    <source>
        <dbReference type="Google" id="ProtNLM"/>
    </source>
</evidence>
<feature type="signal peptide" evidence="3">
    <location>
        <begin position="1"/>
        <end position="23"/>
    </location>
</feature>
<evidence type="ECO:0000256" key="1">
    <source>
        <dbReference type="ARBA" id="ARBA00006010"/>
    </source>
</evidence>
<organism evidence="4 5">
    <name type="scientific">Aquilegia coerulea</name>
    <name type="common">Rocky mountain columbine</name>
    <dbReference type="NCBI Taxonomy" id="218851"/>
    <lineage>
        <taxon>Eukaryota</taxon>
        <taxon>Viridiplantae</taxon>
        <taxon>Streptophyta</taxon>
        <taxon>Embryophyta</taxon>
        <taxon>Tracheophyta</taxon>
        <taxon>Spermatophyta</taxon>
        <taxon>Magnoliopsida</taxon>
        <taxon>Ranunculales</taxon>
        <taxon>Ranunculaceae</taxon>
        <taxon>Thalictroideae</taxon>
        <taxon>Aquilegia</taxon>
    </lineage>
</organism>
<reference evidence="4 5" key="1">
    <citation type="submission" date="2017-09" db="EMBL/GenBank/DDBJ databases">
        <title>WGS assembly of Aquilegia coerulea Goldsmith.</title>
        <authorList>
            <person name="Hodges S."/>
            <person name="Kramer E."/>
            <person name="Nordborg M."/>
            <person name="Tomkins J."/>
            <person name="Borevitz J."/>
            <person name="Derieg N."/>
            <person name="Yan J."/>
            <person name="Mihaltcheva S."/>
            <person name="Hayes R.D."/>
            <person name="Rokhsar D."/>
        </authorList>
    </citation>
    <scope>NUCLEOTIDE SEQUENCE [LARGE SCALE GENOMIC DNA]</scope>
    <source>
        <strain evidence="5">cv. Goldsmith</strain>
    </source>
</reference>
<dbReference type="EMBL" id="KZ305117">
    <property type="protein sequence ID" value="PIA26014.1"/>
    <property type="molecule type" value="Genomic_DNA"/>
</dbReference>
<gene>
    <name evidence="4" type="ORF">AQUCO_10100014v1</name>
</gene>
<evidence type="ECO:0000256" key="2">
    <source>
        <dbReference type="ARBA" id="ARBA00022729"/>
    </source>
</evidence>
<sequence length="155" mass="17467">MKLLKSFFVLVIFMALHFNVAYSLVDDHGDEEDTLLVEVDEDMMYKLHESEEPSSLRGASRFLAQHKPKKQLSCNKFPRICRSKGSPGPDCCKKKCVNVSTDRLNCGMCGNKCKYSQICCQGICINPSFDKRNCGGCSKRCKKGEFCSYGMCNYA</sequence>
<dbReference type="Proteomes" id="UP000230069">
    <property type="component" value="Unassembled WGS sequence"/>
</dbReference>
<dbReference type="STRING" id="218851.A0A2G5C3Y8"/>
<feature type="chain" id="PRO_5013841630" description="Stigma-specific STIG1-like protein 1" evidence="3">
    <location>
        <begin position="24"/>
        <end position="155"/>
    </location>
</feature>
<keyword evidence="5" id="KW-1185">Reference proteome</keyword>